<organism evidence="4 5">
    <name type="scientific">Colletotrichum higginsianum (strain IMI 349063)</name>
    <name type="common">Crucifer anthracnose fungus</name>
    <dbReference type="NCBI Taxonomy" id="759273"/>
    <lineage>
        <taxon>Eukaryota</taxon>
        <taxon>Fungi</taxon>
        <taxon>Dikarya</taxon>
        <taxon>Ascomycota</taxon>
        <taxon>Pezizomycotina</taxon>
        <taxon>Sordariomycetes</taxon>
        <taxon>Hypocreomycetidae</taxon>
        <taxon>Glomerellales</taxon>
        <taxon>Glomerellaceae</taxon>
        <taxon>Colletotrichum</taxon>
        <taxon>Colletotrichum destructivum species complex</taxon>
    </lineage>
</organism>
<dbReference type="GO" id="GO:0004312">
    <property type="term" value="F:fatty acid synthase activity"/>
    <property type="evidence" value="ECO:0007669"/>
    <property type="project" value="TreeGrafter"/>
</dbReference>
<dbReference type="CDD" id="cd05195">
    <property type="entry name" value="enoyl_red"/>
    <property type="match status" value="1"/>
</dbReference>
<proteinExistence type="predicted"/>
<dbReference type="PANTHER" id="PTHR43775">
    <property type="entry name" value="FATTY ACID SYNTHASE"/>
    <property type="match status" value="1"/>
</dbReference>
<keyword evidence="1" id="KW-0596">Phosphopantetheine</keyword>
<evidence type="ECO:0000259" key="3">
    <source>
        <dbReference type="SMART" id="SM00829"/>
    </source>
</evidence>
<keyword evidence="2" id="KW-0597">Phosphoprotein</keyword>
<keyword evidence="5" id="KW-1185">Reference proteome</keyword>
<dbReference type="VEuPathDB" id="FungiDB:CH63R_02873"/>
<dbReference type="GO" id="GO:0044550">
    <property type="term" value="P:secondary metabolite biosynthetic process"/>
    <property type="evidence" value="ECO:0007669"/>
    <property type="project" value="TreeGrafter"/>
</dbReference>
<sequence length="322" mass="35137">MATASSRDEHAAGGPYKEHTAALVTTSPDHMGFGHGTFAFPSRSFGVNGVRVILCRFLLEYDFKLSAGTPTQPVRWGFEVLANPTARMMVRRREEQLNVLFIHRTFGTGRIFKSRDESFADGLRAATAGRGVDVVLNLLSGELLHTSWRCVAPGGTFIELGKRDAAARCKLAMDPLDDNRAFIRIDMARLAVLDGAEIRQLLDRIVYLYRGMVLTPNTPSRAFPVSPRGRTSARSLSRIGGLVHLAMVLADVEMPRITVIEWQAAAAPRIAGTWNPHRALCNGGDGGEDFFVLIGSMLVVTGRAGQANYAAANAFLDSFVQF</sequence>
<dbReference type="OrthoDB" id="329835at2759"/>
<dbReference type="Proteomes" id="UP000092177">
    <property type="component" value="Chromosome 2"/>
</dbReference>
<comment type="caution">
    <text evidence="4">The sequence shown here is derived from an EMBL/GenBank/DDBJ whole genome shotgun (WGS) entry which is preliminary data.</text>
</comment>
<dbReference type="GO" id="GO:0006633">
    <property type="term" value="P:fatty acid biosynthetic process"/>
    <property type="evidence" value="ECO:0007669"/>
    <property type="project" value="TreeGrafter"/>
</dbReference>
<dbReference type="GO" id="GO:0020037">
    <property type="term" value="F:heme binding"/>
    <property type="evidence" value="ECO:0007669"/>
    <property type="project" value="InterPro"/>
</dbReference>
<dbReference type="Gene3D" id="1.10.630.10">
    <property type="entry name" value="Cytochrome P450"/>
    <property type="match status" value="1"/>
</dbReference>
<gene>
    <name evidence="4" type="ORF">CH63R_02873</name>
</gene>
<dbReference type="GO" id="GO:0005506">
    <property type="term" value="F:iron ion binding"/>
    <property type="evidence" value="ECO:0007669"/>
    <property type="project" value="InterPro"/>
</dbReference>
<dbReference type="InterPro" id="IPR020843">
    <property type="entry name" value="ER"/>
</dbReference>
<dbReference type="Pfam" id="PF13602">
    <property type="entry name" value="ADH_zinc_N_2"/>
    <property type="match status" value="1"/>
</dbReference>
<dbReference type="Gene3D" id="3.40.50.720">
    <property type="entry name" value="NAD(P)-binding Rossmann-like Domain"/>
    <property type="match status" value="1"/>
</dbReference>
<evidence type="ECO:0000256" key="1">
    <source>
        <dbReference type="ARBA" id="ARBA00022450"/>
    </source>
</evidence>
<dbReference type="InterPro" id="IPR036291">
    <property type="entry name" value="NAD(P)-bd_dom_sf"/>
</dbReference>
<dbReference type="GO" id="GO:0004497">
    <property type="term" value="F:monooxygenase activity"/>
    <property type="evidence" value="ECO:0007669"/>
    <property type="project" value="InterPro"/>
</dbReference>
<dbReference type="SUPFAM" id="SSF51735">
    <property type="entry name" value="NAD(P)-binding Rossmann-fold domains"/>
    <property type="match status" value="2"/>
</dbReference>
<evidence type="ECO:0000313" key="5">
    <source>
        <dbReference type="Proteomes" id="UP000092177"/>
    </source>
</evidence>
<dbReference type="InterPro" id="IPR036396">
    <property type="entry name" value="Cyt_P450_sf"/>
</dbReference>
<dbReference type="RefSeq" id="XP_018162664.1">
    <property type="nucleotide sequence ID" value="XM_018297848.1"/>
</dbReference>
<evidence type="ECO:0000313" key="4">
    <source>
        <dbReference type="EMBL" id="OBR14147.1"/>
    </source>
</evidence>
<dbReference type="EMBL" id="LTAN01000002">
    <property type="protein sequence ID" value="OBR14147.1"/>
    <property type="molecule type" value="Genomic_DNA"/>
</dbReference>
<dbReference type="InterPro" id="IPR013968">
    <property type="entry name" value="PKS_KR"/>
</dbReference>
<protein>
    <submittedName>
        <fullName evidence="4">KR domain-containing protein</fullName>
    </submittedName>
</protein>
<dbReference type="GO" id="GO:0016705">
    <property type="term" value="F:oxidoreductase activity, acting on paired donors, with incorporation or reduction of molecular oxygen"/>
    <property type="evidence" value="ECO:0007669"/>
    <property type="project" value="InterPro"/>
</dbReference>
<dbReference type="SMART" id="SM00829">
    <property type="entry name" value="PKS_ER"/>
    <property type="match status" value="1"/>
</dbReference>
<dbReference type="Gene3D" id="3.90.180.10">
    <property type="entry name" value="Medium-chain alcohol dehydrogenases, catalytic domain"/>
    <property type="match status" value="1"/>
</dbReference>
<dbReference type="AlphaFoldDB" id="A0A1B7YQ30"/>
<accession>A0A1B7YQ30</accession>
<dbReference type="GeneID" id="28861955"/>
<reference evidence="5" key="1">
    <citation type="journal article" date="2017" name="BMC Genomics">
        <title>Gapless genome assembly of Colletotrichum higginsianum reveals chromosome structure and association of transposable elements with secondary metabolite gene clusters.</title>
        <authorList>
            <person name="Dallery J.-F."/>
            <person name="Lapalu N."/>
            <person name="Zampounis A."/>
            <person name="Pigne S."/>
            <person name="Luyten I."/>
            <person name="Amselem J."/>
            <person name="Wittenberg A.H.J."/>
            <person name="Zhou S."/>
            <person name="de Queiroz M.V."/>
            <person name="Robin G.P."/>
            <person name="Auger A."/>
            <person name="Hainaut M."/>
            <person name="Henrissat B."/>
            <person name="Kim K.-T."/>
            <person name="Lee Y.-H."/>
            <person name="Lespinet O."/>
            <person name="Schwartz D.C."/>
            <person name="Thon M.R."/>
            <person name="O'Connell R.J."/>
        </authorList>
    </citation>
    <scope>NUCLEOTIDE SEQUENCE [LARGE SCALE GENOMIC DNA]</scope>
    <source>
        <strain evidence="5">IMI 349063</strain>
    </source>
</reference>
<name>A0A1B7YQ30_COLHI</name>
<dbReference type="KEGG" id="chig:CH63R_02873"/>
<dbReference type="InterPro" id="IPR050091">
    <property type="entry name" value="PKS_NRPS_Biosynth_Enz"/>
</dbReference>
<feature type="domain" description="Enoyl reductase (ER)" evidence="3">
    <location>
        <begin position="26"/>
        <end position="248"/>
    </location>
</feature>
<dbReference type="PANTHER" id="PTHR43775:SF37">
    <property type="entry name" value="SI:DKEY-61P9.11"/>
    <property type="match status" value="1"/>
</dbReference>
<dbReference type="Pfam" id="PF08659">
    <property type="entry name" value="KR"/>
    <property type="match status" value="1"/>
</dbReference>
<evidence type="ECO:0000256" key="2">
    <source>
        <dbReference type="ARBA" id="ARBA00022553"/>
    </source>
</evidence>